<dbReference type="FunFam" id="1.10.10.10:FF:000001">
    <property type="entry name" value="LysR family transcriptional regulator"/>
    <property type="match status" value="1"/>
</dbReference>
<dbReference type="Proteomes" id="UP000439983">
    <property type="component" value="Unassembled WGS sequence"/>
</dbReference>
<evidence type="ECO:0000256" key="4">
    <source>
        <dbReference type="ARBA" id="ARBA00023163"/>
    </source>
</evidence>
<dbReference type="GO" id="GO:0005829">
    <property type="term" value="C:cytosol"/>
    <property type="evidence" value="ECO:0007669"/>
    <property type="project" value="TreeGrafter"/>
</dbReference>
<comment type="similarity">
    <text evidence="1">Belongs to the LysR transcriptional regulatory family.</text>
</comment>
<dbReference type="AlphaFoldDB" id="A0A6N7LB63"/>
<name>A0A6N7LB63_SINTE</name>
<dbReference type="EMBL" id="WITC01000023">
    <property type="protein sequence ID" value="MQX13994.1"/>
    <property type="molecule type" value="Genomic_DNA"/>
</dbReference>
<reference evidence="6 7" key="1">
    <citation type="journal article" date="2013" name="Genome Biol.">
        <title>Comparative genomics of the core and accessory genomes of 48 Sinorhizobium strains comprising five genospecies.</title>
        <authorList>
            <person name="Sugawara M."/>
            <person name="Epstein B."/>
            <person name="Badgley B.D."/>
            <person name="Unno T."/>
            <person name="Xu L."/>
            <person name="Reese J."/>
            <person name="Gyaneshwar P."/>
            <person name="Denny R."/>
            <person name="Mudge J."/>
            <person name="Bharti A.K."/>
            <person name="Farmer A.D."/>
            <person name="May G.D."/>
            <person name="Woodward J.E."/>
            <person name="Medigue C."/>
            <person name="Vallenet D."/>
            <person name="Lajus A."/>
            <person name="Rouy Z."/>
            <person name="Martinez-Vaz B."/>
            <person name="Tiffin P."/>
            <person name="Young N.D."/>
            <person name="Sadowsky M.J."/>
        </authorList>
    </citation>
    <scope>NUCLEOTIDE SEQUENCE [LARGE SCALE GENOMIC DNA]</scope>
    <source>
        <strain evidence="6 7">USDA4894</strain>
    </source>
</reference>
<evidence type="ECO:0000313" key="7">
    <source>
        <dbReference type="Proteomes" id="UP000439983"/>
    </source>
</evidence>
<dbReference type="RefSeq" id="WP_153437085.1">
    <property type="nucleotide sequence ID" value="NZ_JACIGA010000002.1"/>
</dbReference>
<sequence length="294" mass="32144">MRFDVTDLRLFLTVAEAGSITHGAVEAGLSLPAASERLREMETLAGVKLLDRGRRGVTLTEAGEALLHHARLILSQMARMRAEIGQLAKDLRGTVRLLANTAALAEFLPARLAPWLATHPQADIVLKERQSADIARSIALGFAEIGVLSDLVETTGLTLRPFVTDRLVVVAGRDHALAAMRHVRLADLRGQHFIALREGALQDHLDAQAARIGLRIRPRIRLRGFDDICRMASAGVGVGIVPETAVRRCRKSMPISVKRLAEDWAVRRLSLCIRSDTELTPLAQSLLEHLEGKG</sequence>
<dbReference type="Pfam" id="PF00126">
    <property type="entry name" value="HTH_1"/>
    <property type="match status" value="1"/>
</dbReference>
<evidence type="ECO:0000256" key="1">
    <source>
        <dbReference type="ARBA" id="ARBA00009437"/>
    </source>
</evidence>
<dbReference type="GO" id="GO:0003700">
    <property type="term" value="F:DNA-binding transcription factor activity"/>
    <property type="evidence" value="ECO:0007669"/>
    <property type="project" value="InterPro"/>
</dbReference>
<dbReference type="InterPro" id="IPR050950">
    <property type="entry name" value="HTH-type_LysR_regulators"/>
</dbReference>
<evidence type="ECO:0000259" key="5">
    <source>
        <dbReference type="PROSITE" id="PS50931"/>
    </source>
</evidence>
<dbReference type="InterPro" id="IPR005119">
    <property type="entry name" value="LysR_subst-bd"/>
</dbReference>
<dbReference type="SUPFAM" id="SSF46785">
    <property type="entry name" value="Winged helix' DNA-binding domain"/>
    <property type="match status" value="1"/>
</dbReference>
<dbReference type="Gene3D" id="3.40.190.290">
    <property type="match status" value="1"/>
</dbReference>
<evidence type="ECO:0000256" key="3">
    <source>
        <dbReference type="ARBA" id="ARBA00023125"/>
    </source>
</evidence>
<evidence type="ECO:0000256" key="2">
    <source>
        <dbReference type="ARBA" id="ARBA00023015"/>
    </source>
</evidence>
<dbReference type="OrthoDB" id="9785974at2"/>
<gene>
    <name evidence="6" type="ORF">GHK62_04240</name>
</gene>
<keyword evidence="7" id="KW-1185">Reference proteome</keyword>
<keyword evidence="2" id="KW-0805">Transcription regulation</keyword>
<organism evidence="6 7">
    <name type="scientific">Sinorhizobium terangae</name>
    <dbReference type="NCBI Taxonomy" id="110322"/>
    <lineage>
        <taxon>Bacteria</taxon>
        <taxon>Pseudomonadati</taxon>
        <taxon>Pseudomonadota</taxon>
        <taxon>Alphaproteobacteria</taxon>
        <taxon>Hyphomicrobiales</taxon>
        <taxon>Rhizobiaceae</taxon>
        <taxon>Sinorhizobium/Ensifer group</taxon>
        <taxon>Sinorhizobium</taxon>
    </lineage>
</organism>
<dbReference type="InterPro" id="IPR036388">
    <property type="entry name" value="WH-like_DNA-bd_sf"/>
</dbReference>
<keyword evidence="3" id="KW-0238">DNA-binding</keyword>
<dbReference type="Gene3D" id="1.10.10.10">
    <property type="entry name" value="Winged helix-like DNA-binding domain superfamily/Winged helix DNA-binding domain"/>
    <property type="match status" value="1"/>
</dbReference>
<dbReference type="Pfam" id="PF03466">
    <property type="entry name" value="LysR_substrate"/>
    <property type="match status" value="1"/>
</dbReference>
<proteinExistence type="inferred from homology"/>
<dbReference type="PROSITE" id="PS50931">
    <property type="entry name" value="HTH_LYSR"/>
    <property type="match status" value="1"/>
</dbReference>
<accession>A0A6N7LB63</accession>
<dbReference type="InterPro" id="IPR036390">
    <property type="entry name" value="WH_DNA-bd_sf"/>
</dbReference>
<dbReference type="SUPFAM" id="SSF53850">
    <property type="entry name" value="Periplasmic binding protein-like II"/>
    <property type="match status" value="1"/>
</dbReference>
<comment type="caution">
    <text evidence="6">The sequence shown here is derived from an EMBL/GenBank/DDBJ whole genome shotgun (WGS) entry which is preliminary data.</text>
</comment>
<dbReference type="PANTHER" id="PTHR30419">
    <property type="entry name" value="HTH-TYPE TRANSCRIPTIONAL REGULATOR YBHD"/>
    <property type="match status" value="1"/>
</dbReference>
<feature type="domain" description="HTH lysR-type" evidence="5">
    <location>
        <begin position="3"/>
        <end position="60"/>
    </location>
</feature>
<dbReference type="PANTHER" id="PTHR30419:SF2">
    <property type="entry name" value="LYSR FAMILY TRANSCRIPTIONAL REGULATOR"/>
    <property type="match status" value="1"/>
</dbReference>
<keyword evidence="4" id="KW-0804">Transcription</keyword>
<evidence type="ECO:0000313" key="6">
    <source>
        <dbReference type="EMBL" id="MQX13994.1"/>
    </source>
</evidence>
<dbReference type="InterPro" id="IPR000847">
    <property type="entry name" value="LysR_HTH_N"/>
</dbReference>
<dbReference type="GO" id="GO:0003677">
    <property type="term" value="F:DNA binding"/>
    <property type="evidence" value="ECO:0007669"/>
    <property type="project" value="UniProtKB-KW"/>
</dbReference>
<protein>
    <submittedName>
        <fullName evidence="6">LysR family transcriptional regulator</fullName>
    </submittedName>
</protein>